<keyword evidence="2" id="KW-1185">Reference proteome</keyword>
<dbReference type="Proteomes" id="UP000526408">
    <property type="component" value="Unassembled WGS sequence"/>
</dbReference>
<dbReference type="RefSeq" id="WP_168623217.1">
    <property type="nucleotide sequence ID" value="NZ_JAAZQQ010000002.1"/>
</dbReference>
<organism evidence="1 2">
    <name type="scientific">Roseicyclus persicicus</name>
    <dbReference type="NCBI Taxonomy" id="2650661"/>
    <lineage>
        <taxon>Bacteria</taxon>
        <taxon>Pseudomonadati</taxon>
        <taxon>Pseudomonadota</taxon>
        <taxon>Alphaproteobacteria</taxon>
        <taxon>Rhodobacterales</taxon>
        <taxon>Roseobacteraceae</taxon>
        <taxon>Roseicyclus</taxon>
    </lineage>
</organism>
<dbReference type="EMBL" id="JAAZQQ010000002">
    <property type="protein sequence ID" value="NKX44879.1"/>
    <property type="molecule type" value="Genomic_DNA"/>
</dbReference>
<sequence length="58" mass="6701">MRLLDFNRLRQTLGGRSRSSVYRDIEAGRLPQPLRLGGRLYWVEAEVHAYLEELADVG</sequence>
<comment type="caution">
    <text evidence="1">The sequence shown here is derived from an EMBL/GenBank/DDBJ whole genome shotgun (WGS) entry which is preliminary data.</text>
</comment>
<evidence type="ECO:0000313" key="2">
    <source>
        <dbReference type="Proteomes" id="UP000526408"/>
    </source>
</evidence>
<dbReference type="AlphaFoldDB" id="A0A7X6JYV2"/>
<gene>
    <name evidence="1" type="ORF">HCU73_09780</name>
</gene>
<name>A0A7X6JYV2_9RHOB</name>
<proteinExistence type="predicted"/>
<reference evidence="1 2" key="1">
    <citation type="submission" date="2020-04" db="EMBL/GenBank/DDBJ databases">
        <authorList>
            <person name="Yoon J."/>
        </authorList>
    </citation>
    <scope>NUCLEOTIDE SEQUENCE [LARGE SCALE GENOMIC DNA]</scope>
    <source>
        <strain evidence="1 2">KMU-115</strain>
    </source>
</reference>
<dbReference type="InterPro" id="IPR010260">
    <property type="entry name" value="AlpA"/>
</dbReference>
<protein>
    <submittedName>
        <fullName evidence="1">AlpA family phage regulatory protein</fullName>
    </submittedName>
</protein>
<dbReference type="Gene3D" id="1.10.238.160">
    <property type="match status" value="1"/>
</dbReference>
<evidence type="ECO:0000313" key="1">
    <source>
        <dbReference type="EMBL" id="NKX44879.1"/>
    </source>
</evidence>
<accession>A0A7X6JYV2</accession>
<dbReference type="Pfam" id="PF05930">
    <property type="entry name" value="Phage_AlpA"/>
    <property type="match status" value="1"/>
</dbReference>